<dbReference type="GO" id="GO:0000160">
    <property type="term" value="P:phosphorelay signal transduction system"/>
    <property type="evidence" value="ECO:0007669"/>
    <property type="project" value="InterPro"/>
</dbReference>
<dbReference type="AlphaFoldDB" id="A0A5B8UXP4"/>
<dbReference type="PROSITE" id="PS50110">
    <property type="entry name" value="RESPONSE_REGULATORY"/>
    <property type="match status" value="1"/>
</dbReference>
<evidence type="ECO:0000256" key="1">
    <source>
        <dbReference type="ARBA" id="ARBA00022553"/>
    </source>
</evidence>
<organism evidence="4 5">
    <name type="scientific">Mucilaginibacter ginsenosidivorans</name>
    <dbReference type="NCBI Taxonomy" id="398053"/>
    <lineage>
        <taxon>Bacteria</taxon>
        <taxon>Pseudomonadati</taxon>
        <taxon>Bacteroidota</taxon>
        <taxon>Sphingobacteriia</taxon>
        <taxon>Sphingobacteriales</taxon>
        <taxon>Sphingobacteriaceae</taxon>
        <taxon>Mucilaginibacter</taxon>
    </lineage>
</organism>
<dbReference type="Pfam" id="PF00072">
    <property type="entry name" value="Response_reg"/>
    <property type="match status" value="1"/>
</dbReference>
<accession>A0A5B8UXP4</accession>
<dbReference type="Gene3D" id="3.40.50.2300">
    <property type="match status" value="1"/>
</dbReference>
<proteinExistence type="predicted"/>
<gene>
    <name evidence="4" type="ORF">FRZ54_11505</name>
</gene>
<dbReference type="KEGG" id="mgin:FRZ54_11505"/>
<dbReference type="PANTHER" id="PTHR44591">
    <property type="entry name" value="STRESS RESPONSE REGULATOR PROTEIN 1"/>
    <property type="match status" value="1"/>
</dbReference>
<dbReference type="SMART" id="SM00448">
    <property type="entry name" value="REC"/>
    <property type="match status" value="1"/>
</dbReference>
<evidence type="ECO:0000313" key="4">
    <source>
        <dbReference type="EMBL" id="QEC63176.1"/>
    </source>
</evidence>
<dbReference type="Proteomes" id="UP000321479">
    <property type="component" value="Chromosome"/>
</dbReference>
<dbReference type="InterPro" id="IPR011006">
    <property type="entry name" value="CheY-like_superfamily"/>
</dbReference>
<evidence type="ECO:0000259" key="3">
    <source>
        <dbReference type="PROSITE" id="PS50110"/>
    </source>
</evidence>
<protein>
    <submittedName>
        <fullName evidence="4">Response regulator</fullName>
    </submittedName>
</protein>
<reference evidence="4 5" key="1">
    <citation type="journal article" date="2017" name="Curr. Microbiol.">
        <title>Mucilaginibacter ginsenosidivorans sp. nov., Isolated from Soil of Ginseng Field.</title>
        <authorList>
            <person name="Kim M.M."/>
            <person name="Siddiqi M.Z."/>
            <person name="Im W.T."/>
        </authorList>
    </citation>
    <scope>NUCLEOTIDE SEQUENCE [LARGE SCALE GENOMIC DNA]</scope>
    <source>
        <strain evidence="4 5">Gsoil 3017</strain>
    </source>
</reference>
<dbReference type="EMBL" id="CP042436">
    <property type="protein sequence ID" value="QEC63176.1"/>
    <property type="molecule type" value="Genomic_DNA"/>
</dbReference>
<name>A0A5B8UXP4_9SPHI</name>
<dbReference type="SUPFAM" id="SSF52172">
    <property type="entry name" value="CheY-like"/>
    <property type="match status" value="1"/>
</dbReference>
<evidence type="ECO:0000313" key="5">
    <source>
        <dbReference type="Proteomes" id="UP000321479"/>
    </source>
</evidence>
<dbReference type="PANTHER" id="PTHR44591:SF3">
    <property type="entry name" value="RESPONSE REGULATORY DOMAIN-CONTAINING PROTEIN"/>
    <property type="match status" value="1"/>
</dbReference>
<dbReference type="OrthoDB" id="5432534at2"/>
<dbReference type="InterPro" id="IPR050595">
    <property type="entry name" value="Bact_response_regulator"/>
</dbReference>
<keyword evidence="1 2" id="KW-0597">Phosphoprotein</keyword>
<feature type="domain" description="Response regulatory" evidence="3">
    <location>
        <begin position="3"/>
        <end position="117"/>
    </location>
</feature>
<evidence type="ECO:0000256" key="2">
    <source>
        <dbReference type="PROSITE-ProRule" id="PRU00169"/>
    </source>
</evidence>
<feature type="modified residue" description="4-aspartylphosphate" evidence="2">
    <location>
        <position position="52"/>
    </location>
</feature>
<keyword evidence="5" id="KW-1185">Reference proteome</keyword>
<sequence>MKKILIIEDEKDIIDIATLILEDEGYEVSSISEYPGFEEKINDSKADLVLLDLNLQGYHGKDICKYIKGNDDLKQTSVVLMSANRDIKAVQEESGADAYIAKPFDLADFITTVRTNLNLAS</sequence>
<dbReference type="InterPro" id="IPR001789">
    <property type="entry name" value="Sig_transdc_resp-reg_receiver"/>
</dbReference>
<dbReference type="RefSeq" id="WP_147031752.1">
    <property type="nucleotide sequence ID" value="NZ_CP042436.1"/>
</dbReference>